<name>A0ACC1HK21_9FUNG</name>
<dbReference type="EMBL" id="JAMZIH010003656">
    <property type="protein sequence ID" value="KAJ1676686.1"/>
    <property type="molecule type" value="Genomic_DNA"/>
</dbReference>
<accession>A0ACC1HK21</accession>
<feature type="non-terminal residue" evidence="1">
    <location>
        <position position="1"/>
    </location>
</feature>
<reference evidence="1" key="1">
    <citation type="submission" date="2022-06" db="EMBL/GenBank/DDBJ databases">
        <title>Phylogenomic reconstructions and comparative analyses of Kickxellomycotina fungi.</title>
        <authorList>
            <person name="Reynolds N.K."/>
            <person name="Stajich J.E."/>
            <person name="Barry K."/>
            <person name="Grigoriev I.V."/>
            <person name="Crous P."/>
            <person name="Smith M.E."/>
        </authorList>
    </citation>
    <scope>NUCLEOTIDE SEQUENCE</scope>
    <source>
        <strain evidence="1">RSA 2271</strain>
    </source>
</reference>
<keyword evidence="2" id="KW-1185">Reference proteome</keyword>
<protein>
    <submittedName>
        <fullName evidence="1">Uncharacterized protein</fullName>
    </submittedName>
</protein>
<organism evidence="1 2">
    <name type="scientific">Spiromyces aspiralis</name>
    <dbReference type="NCBI Taxonomy" id="68401"/>
    <lineage>
        <taxon>Eukaryota</taxon>
        <taxon>Fungi</taxon>
        <taxon>Fungi incertae sedis</taxon>
        <taxon>Zoopagomycota</taxon>
        <taxon>Kickxellomycotina</taxon>
        <taxon>Kickxellomycetes</taxon>
        <taxon>Kickxellales</taxon>
        <taxon>Kickxellaceae</taxon>
        <taxon>Spiromyces</taxon>
    </lineage>
</organism>
<comment type="caution">
    <text evidence="1">The sequence shown here is derived from an EMBL/GenBank/DDBJ whole genome shotgun (WGS) entry which is preliminary data.</text>
</comment>
<gene>
    <name evidence="1" type="ORF">EV182_007687</name>
</gene>
<dbReference type="Proteomes" id="UP001145114">
    <property type="component" value="Unassembled WGS sequence"/>
</dbReference>
<sequence length="110" mass="11342">QENVIGVDDQSSWDNDGDGDGGGGGGDASAISANNSDNDAANATPASYTPLPPLPSSRPLGDLITEEGDQMSTAKGEFGTISVKSSTRMVGTNTRRRKAGRPPSKENDIY</sequence>
<feature type="non-terminal residue" evidence="1">
    <location>
        <position position="110"/>
    </location>
</feature>
<evidence type="ECO:0000313" key="1">
    <source>
        <dbReference type="EMBL" id="KAJ1676686.1"/>
    </source>
</evidence>
<evidence type="ECO:0000313" key="2">
    <source>
        <dbReference type="Proteomes" id="UP001145114"/>
    </source>
</evidence>
<proteinExistence type="predicted"/>